<gene>
    <name evidence="3" type="ORF">BKE38_16470</name>
</gene>
<evidence type="ECO:0000256" key="1">
    <source>
        <dbReference type="SAM" id="Phobius"/>
    </source>
</evidence>
<protein>
    <submittedName>
        <fullName evidence="3">Cytochrome B</fullName>
    </submittedName>
</protein>
<keyword evidence="1" id="KW-0472">Membrane</keyword>
<accession>A0A1V2H1X4</accession>
<keyword evidence="1" id="KW-0812">Transmembrane</keyword>
<dbReference type="PANTHER" id="PTHR42709">
    <property type="entry name" value="ALKALINE PHOSPHATASE LIKE PROTEIN"/>
    <property type="match status" value="1"/>
</dbReference>
<dbReference type="Proteomes" id="UP000188879">
    <property type="component" value="Unassembled WGS sequence"/>
</dbReference>
<dbReference type="RefSeq" id="WP_076958416.1">
    <property type="nucleotide sequence ID" value="NZ_MLCO01000171.1"/>
</dbReference>
<dbReference type="Pfam" id="PF09335">
    <property type="entry name" value="VTT_dom"/>
    <property type="match status" value="1"/>
</dbReference>
<organism evidence="3 4">
    <name type="scientific">Teichococcus deserti</name>
    <dbReference type="NCBI Taxonomy" id="1817963"/>
    <lineage>
        <taxon>Bacteria</taxon>
        <taxon>Pseudomonadati</taxon>
        <taxon>Pseudomonadota</taxon>
        <taxon>Alphaproteobacteria</taxon>
        <taxon>Acetobacterales</taxon>
        <taxon>Roseomonadaceae</taxon>
        <taxon>Roseomonas</taxon>
    </lineage>
</organism>
<keyword evidence="4" id="KW-1185">Reference proteome</keyword>
<dbReference type="EMBL" id="MLCO01000171">
    <property type="protein sequence ID" value="ONG51215.1"/>
    <property type="molecule type" value="Genomic_DNA"/>
</dbReference>
<dbReference type="OrthoDB" id="9810270at2"/>
<dbReference type="AlphaFoldDB" id="A0A1V2H1X4"/>
<evidence type="ECO:0000313" key="4">
    <source>
        <dbReference type="Proteomes" id="UP000188879"/>
    </source>
</evidence>
<dbReference type="InterPro" id="IPR051311">
    <property type="entry name" value="DedA_domain"/>
</dbReference>
<dbReference type="PANTHER" id="PTHR42709:SF11">
    <property type="entry name" value="DEDA FAMILY PROTEIN"/>
    <property type="match status" value="1"/>
</dbReference>
<name>A0A1V2H1X4_9PROT</name>
<dbReference type="InterPro" id="IPR032816">
    <property type="entry name" value="VTT_dom"/>
</dbReference>
<comment type="caution">
    <text evidence="3">The sequence shown here is derived from an EMBL/GenBank/DDBJ whole genome shotgun (WGS) entry which is preliminary data.</text>
</comment>
<feature type="domain" description="VTT" evidence="2">
    <location>
        <begin position="57"/>
        <end position="155"/>
    </location>
</feature>
<feature type="transmembrane region" description="Helical" evidence="1">
    <location>
        <begin position="135"/>
        <end position="159"/>
    </location>
</feature>
<feature type="transmembrane region" description="Helical" evidence="1">
    <location>
        <begin position="55"/>
        <end position="78"/>
    </location>
</feature>
<evidence type="ECO:0000313" key="3">
    <source>
        <dbReference type="EMBL" id="ONG51215.1"/>
    </source>
</evidence>
<keyword evidence="1" id="KW-1133">Transmembrane helix</keyword>
<sequence length="192" mass="21046">MLRALYDRVLRLAAHRHAERWLAAVSFAESSVFPIPPDAMLLPMCLARPERAWRYAAICTIASVIGGLVGYGIGYFLFEALAQPILTAYGHAQALDTFRAWFDRWGAAVILIKGLTPIPYKIVTIAAGAAAFDPWIFLVASIVTRGLRFFLLAALLQRYGSPVRAFVEKRLTLLTTLVALGIVAGFAALKLL</sequence>
<evidence type="ECO:0000259" key="2">
    <source>
        <dbReference type="Pfam" id="PF09335"/>
    </source>
</evidence>
<proteinExistence type="predicted"/>
<reference evidence="3 4" key="1">
    <citation type="submission" date="2016-10" db="EMBL/GenBank/DDBJ databases">
        <title>Draft Genome sequence of Roseomonas sp. strain M3.</title>
        <authorList>
            <person name="Subhash Y."/>
            <person name="Lee S."/>
        </authorList>
    </citation>
    <scope>NUCLEOTIDE SEQUENCE [LARGE SCALE GENOMIC DNA]</scope>
    <source>
        <strain evidence="3 4">M3</strain>
    </source>
</reference>
<feature type="transmembrane region" description="Helical" evidence="1">
    <location>
        <begin position="171"/>
        <end position="189"/>
    </location>
</feature>
<dbReference type="GO" id="GO:0005886">
    <property type="term" value="C:plasma membrane"/>
    <property type="evidence" value="ECO:0007669"/>
    <property type="project" value="TreeGrafter"/>
</dbReference>